<evidence type="ECO:0000256" key="5">
    <source>
        <dbReference type="ARBA" id="ARBA00022692"/>
    </source>
</evidence>
<dbReference type="InterPro" id="IPR033900">
    <property type="entry name" value="Gram_neg_porin_domain"/>
</dbReference>
<proteinExistence type="predicted"/>
<accession>A0A6I3S460</accession>
<dbReference type="Proteomes" id="UP000462362">
    <property type="component" value="Unassembled WGS sequence"/>
</dbReference>
<evidence type="ECO:0000256" key="4">
    <source>
        <dbReference type="ARBA" id="ARBA00022452"/>
    </source>
</evidence>
<dbReference type="GO" id="GO:0046930">
    <property type="term" value="C:pore complex"/>
    <property type="evidence" value="ECO:0007669"/>
    <property type="project" value="UniProtKB-KW"/>
</dbReference>
<keyword evidence="5" id="KW-0812">Transmembrane</keyword>
<keyword evidence="9" id="KW-0472">Membrane</keyword>
<dbReference type="CDD" id="cd00342">
    <property type="entry name" value="gram_neg_porins"/>
    <property type="match status" value="1"/>
</dbReference>
<dbReference type="InterPro" id="IPR023614">
    <property type="entry name" value="Porin_dom_sf"/>
</dbReference>
<evidence type="ECO:0000256" key="6">
    <source>
        <dbReference type="ARBA" id="ARBA00022729"/>
    </source>
</evidence>
<evidence type="ECO:0000313" key="13">
    <source>
        <dbReference type="Proteomes" id="UP000462362"/>
    </source>
</evidence>
<evidence type="ECO:0000313" key="12">
    <source>
        <dbReference type="EMBL" id="MTU44146.1"/>
    </source>
</evidence>
<reference evidence="12 13" key="1">
    <citation type="journal article" date="2019" name="Nat. Med.">
        <title>A library of human gut bacterial isolates paired with longitudinal multiomics data enables mechanistic microbiome research.</title>
        <authorList>
            <person name="Poyet M."/>
            <person name="Groussin M."/>
            <person name="Gibbons S.M."/>
            <person name="Avila-Pacheco J."/>
            <person name="Jiang X."/>
            <person name="Kearney S.M."/>
            <person name="Perrotta A.R."/>
            <person name="Berdy B."/>
            <person name="Zhao S."/>
            <person name="Lieberman T.D."/>
            <person name="Swanson P.K."/>
            <person name="Smith M."/>
            <person name="Roesemann S."/>
            <person name="Alexander J.E."/>
            <person name="Rich S.A."/>
            <person name="Livny J."/>
            <person name="Vlamakis H."/>
            <person name="Clish C."/>
            <person name="Bullock K."/>
            <person name="Deik A."/>
            <person name="Scott J."/>
            <person name="Pierce K.A."/>
            <person name="Xavier R.J."/>
            <person name="Alm E.J."/>
        </authorList>
    </citation>
    <scope>NUCLEOTIDE SEQUENCE [LARGE SCALE GENOMIC DNA]</scope>
    <source>
        <strain evidence="12 13">BIOML-A2</strain>
    </source>
</reference>
<dbReference type="PRINTS" id="PR00184">
    <property type="entry name" value="NEISSPPORIN"/>
</dbReference>
<dbReference type="GO" id="GO:0009279">
    <property type="term" value="C:cell outer membrane"/>
    <property type="evidence" value="ECO:0007669"/>
    <property type="project" value="UniProtKB-SubCell"/>
</dbReference>
<evidence type="ECO:0000256" key="7">
    <source>
        <dbReference type="ARBA" id="ARBA00023065"/>
    </source>
</evidence>
<dbReference type="EMBL" id="WNCL01000049">
    <property type="protein sequence ID" value="MTU44146.1"/>
    <property type="molecule type" value="Genomic_DNA"/>
</dbReference>
<dbReference type="InterPro" id="IPR050298">
    <property type="entry name" value="Gram-neg_bact_OMP"/>
</dbReference>
<dbReference type="PANTHER" id="PTHR34501">
    <property type="entry name" value="PROTEIN YDDL-RELATED"/>
    <property type="match status" value="1"/>
</dbReference>
<evidence type="ECO:0000256" key="1">
    <source>
        <dbReference type="ARBA" id="ARBA00004571"/>
    </source>
</evidence>
<dbReference type="GO" id="GO:0015288">
    <property type="term" value="F:porin activity"/>
    <property type="evidence" value="ECO:0007669"/>
    <property type="project" value="UniProtKB-KW"/>
</dbReference>
<evidence type="ECO:0000256" key="3">
    <source>
        <dbReference type="ARBA" id="ARBA00022448"/>
    </source>
</evidence>
<keyword evidence="6" id="KW-0732">Signal</keyword>
<dbReference type="InterPro" id="IPR002299">
    <property type="entry name" value="Porin_Neis"/>
</dbReference>
<dbReference type="GO" id="GO:0006811">
    <property type="term" value="P:monoatomic ion transport"/>
    <property type="evidence" value="ECO:0007669"/>
    <property type="project" value="UniProtKB-KW"/>
</dbReference>
<gene>
    <name evidence="12" type="ORF">GMD42_11165</name>
</gene>
<feature type="domain" description="Porin" evidence="11">
    <location>
        <begin position="7"/>
        <end position="327"/>
    </location>
</feature>
<keyword evidence="8" id="KW-0626">Porin</keyword>
<evidence type="ECO:0000256" key="10">
    <source>
        <dbReference type="ARBA" id="ARBA00023237"/>
    </source>
</evidence>
<dbReference type="AlphaFoldDB" id="A0A6I3S460"/>
<keyword evidence="3" id="KW-0813">Transport</keyword>
<comment type="subunit">
    <text evidence="2">Homotrimer.</text>
</comment>
<sequence>MKKVLALSAAALLMTGVYAAESNVQVYGVIDAAVTGYKVKGQDAVLEFTSGFSMGNRIGIRGREDLGNGYSVGFDLEQGFLLDTGAQFNTWSKDGVVQNGAFNRQSYLDVTGPFGKIAFGRMVSLSGGTGDFNMAKWSPFGIGYGVASFIGYTFNQSRVNNALAYVSPSFDGFKVQAMYSNGTTTDDEKWSHNDHYYGIGAMYDKGPLNAELIFETLDNKSSEALKPAYVISAGGSYKFSMTKVFFGYQYGTQDNKRKQHVILLSSATPLAGGTLKFGGKLLLGKLDGKAKKAGMEDKYNSWNINAAYEYPLSKRTYVYGFAGYADGGKLLSGTASLKASGLPFRANMVNAWQLAVGMNHKF</sequence>
<evidence type="ECO:0000256" key="8">
    <source>
        <dbReference type="ARBA" id="ARBA00023114"/>
    </source>
</evidence>
<keyword evidence="7" id="KW-0406">Ion transport</keyword>
<dbReference type="Gene3D" id="2.40.160.10">
    <property type="entry name" value="Porin"/>
    <property type="match status" value="1"/>
</dbReference>
<comment type="subcellular location">
    <subcellularLocation>
        <location evidence="1">Cell outer membrane</location>
        <topology evidence="1">Multi-pass membrane protein</topology>
    </subcellularLocation>
</comment>
<dbReference type="SUPFAM" id="SSF56935">
    <property type="entry name" value="Porins"/>
    <property type="match status" value="1"/>
</dbReference>
<evidence type="ECO:0000259" key="11">
    <source>
        <dbReference type="Pfam" id="PF13609"/>
    </source>
</evidence>
<keyword evidence="10" id="KW-0998">Cell outer membrane</keyword>
<dbReference type="PANTHER" id="PTHR34501:SF9">
    <property type="entry name" value="MAJOR OUTER MEMBRANE PROTEIN P.IA"/>
    <property type="match status" value="1"/>
</dbReference>
<evidence type="ECO:0000256" key="9">
    <source>
        <dbReference type="ARBA" id="ARBA00023136"/>
    </source>
</evidence>
<name>A0A6I3S460_9BURK</name>
<dbReference type="Pfam" id="PF13609">
    <property type="entry name" value="Porin_4"/>
    <property type="match status" value="1"/>
</dbReference>
<evidence type="ECO:0000256" key="2">
    <source>
        <dbReference type="ARBA" id="ARBA00011233"/>
    </source>
</evidence>
<protein>
    <submittedName>
        <fullName evidence="12">Porin</fullName>
    </submittedName>
</protein>
<dbReference type="RefSeq" id="WP_155165897.1">
    <property type="nucleotide sequence ID" value="NZ_DBFJNL010000064.1"/>
</dbReference>
<comment type="caution">
    <text evidence="12">The sequence shown here is derived from an EMBL/GenBank/DDBJ whole genome shotgun (WGS) entry which is preliminary data.</text>
</comment>
<keyword evidence="4" id="KW-1134">Transmembrane beta strand</keyword>
<organism evidence="12 13">
    <name type="scientific">Parasutterella excrementihominis</name>
    <dbReference type="NCBI Taxonomy" id="487175"/>
    <lineage>
        <taxon>Bacteria</taxon>
        <taxon>Pseudomonadati</taxon>
        <taxon>Pseudomonadota</taxon>
        <taxon>Betaproteobacteria</taxon>
        <taxon>Burkholderiales</taxon>
        <taxon>Sutterellaceae</taxon>
        <taxon>Parasutterella</taxon>
    </lineage>
</organism>